<dbReference type="PANTHER" id="PTHR36174">
    <property type="entry name" value="LIPID II:GLYCINE GLYCYLTRANSFERASE"/>
    <property type="match status" value="1"/>
</dbReference>
<dbReference type="Proteomes" id="UP000318296">
    <property type="component" value="Unassembled WGS sequence"/>
</dbReference>
<keyword evidence="4" id="KW-0573">Peptidoglycan synthesis</keyword>
<dbReference type="SUPFAM" id="SSF55729">
    <property type="entry name" value="Acyl-CoA N-acyltransferases (Nat)"/>
    <property type="match status" value="2"/>
</dbReference>
<evidence type="ECO:0000256" key="5">
    <source>
        <dbReference type="ARBA" id="ARBA00023315"/>
    </source>
</evidence>
<evidence type="ECO:0000256" key="4">
    <source>
        <dbReference type="ARBA" id="ARBA00022984"/>
    </source>
</evidence>
<keyword evidence="3" id="KW-0133">Cell shape</keyword>
<dbReference type="GO" id="GO:0071555">
    <property type="term" value="P:cell wall organization"/>
    <property type="evidence" value="ECO:0007669"/>
    <property type="project" value="UniProtKB-KW"/>
</dbReference>
<dbReference type="Gene3D" id="3.40.630.30">
    <property type="match status" value="2"/>
</dbReference>
<evidence type="ECO:0000256" key="3">
    <source>
        <dbReference type="ARBA" id="ARBA00022960"/>
    </source>
</evidence>
<dbReference type="PANTHER" id="PTHR36174:SF1">
    <property type="entry name" value="LIPID II:GLYCINE GLYCYLTRANSFERASE"/>
    <property type="match status" value="1"/>
</dbReference>
<dbReference type="InterPro" id="IPR003447">
    <property type="entry name" value="FEMABX"/>
</dbReference>
<evidence type="ECO:0000256" key="2">
    <source>
        <dbReference type="ARBA" id="ARBA00022679"/>
    </source>
</evidence>
<dbReference type="GO" id="GO:0008360">
    <property type="term" value="P:regulation of cell shape"/>
    <property type="evidence" value="ECO:0007669"/>
    <property type="project" value="UniProtKB-KW"/>
</dbReference>
<comment type="caution">
    <text evidence="7">The sequence shown here is derived from an EMBL/GenBank/DDBJ whole genome shotgun (WGS) entry which is preliminary data.</text>
</comment>
<keyword evidence="6" id="KW-0961">Cell wall biogenesis/degradation</keyword>
<dbReference type="InterPro" id="IPR016181">
    <property type="entry name" value="Acyl_CoA_acyltransferase"/>
</dbReference>
<evidence type="ECO:0000313" key="7">
    <source>
        <dbReference type="EMBL" id="TSC92134.1"/>
    </source>
</evidence>
<comment type="similarity">
    <text evidence="1">Belongs to the FemABX family.</text>
</comment>
<keyword evidence="5" id="KW-0012">Acyltransferase</keyword>
<evidence type="ECO:0000313" key="8">
    <source>
        <dbReference type="Proteomes" id="UP000318296"/>
    </source>
</evidence>
<keyword evidence="2" id="KW-0808">Transferase</keyword>
<dbReference type="AlphaFoldDB" id="A0A554LGX2"/>
<accession>A0A554LGX2</accession>
<proteinExistence type="inferred from homology"/>
<dbReference type="PROSITE" id="PS51191">
    <property type="entry name" value="FEMABX"/>
    <property type="match status" value="1"/>
</dbReference>
<name>A0A554LGX2_9BACT</name>
<dbReference type="GO" id="GO:0016755">
    <property type="term" value="F:aminoacyltransferase activity"/>
    <property type="evidence" value="ECO:0007669"/>
    <property type="project" value="InterPro"/>
</dbReference>
<protein>
    <submittedName>
        <fullName evidence="7">Methicillin resistance protein</fullName>
    </submittedName>
</protein>
<dbReference type="Pfam" id="PF02388">
    <property type="entry name" value="FemAB"/>
    <property type="match status" value="2"/>
</dbReference>
<organism evidence="7 8">
    <name type="scientific">Candidatus Berkelbacteria bacterium Licking1014_96</name>
    <dbReference type="NCBI Taxonomy" id="2017149"/>
    <lineage>
        <taxon>Bacteria</taxon>
        <taxon>Candidatus Berkelbacteria</taxon>
    </lineage>
</organism>
<evidence type="ECO:0000256" key="1">
    <source>
        <dbReference type="ARBA" id="ARBA00009943"/>
    </source>
</evidence>
<dbReference type="GO" id="GO:0009252">
    <property type="term" value="P:peptidoglycan biosynthetic process"/>
    <property type="evidence" value="ECO:0007669"/>
    <property type="project" value="UniProtKB-KW"/>
</dbReference>
<gene>
    <name evidence="7" type="ORF">CEN92_108</name>
</gene>
<sequence>MKIIEAKAGIKPLWEDFNQKSRFSSFLQSYSWGDFQKTEGIESYRLAFEEAELKGGFDAKARLVGIAQILRHPLPFGKSYLYLPHGPIIDEKFDEEEAWQILMDKIKKIAKETKSIFLLAEPKQNFDQVSIIKKSNKHIQAETTLILDLSPKKKEILSQMKSKTRYNIGLAKRKGVKISLAKNLDDLSIFLNLAKETSRRDEFKLHSDNYYSRMLKNLSEDKMIELLLAKYKNKWVAAILVVYYGETATYLHGASSYHFRHLMAPHLLQWRAIKRAKKRGCVKYDFWGVAKSADPAHHWAGFTRFKLGFAPQSPIIEYPGPYEYIFSPISTLGYKAMQKILGRR</sequence>
<reference evidence="7 8" key="1">
    <citation type="submission" date="2017-07" db="EMBL/GenBank/DDBJ databases">
        <title>Mechanisms for carbon and nitrogen cycling indicate functional differentiation within the Candidate Phyla Radiation.</title>
        <authorList>
            <person name="Danczak R.E."/>
            <person name="Johnston M.D."/>
            <person name="Kenah C."/>
            <person name="Slattery M."/>
            <person name="Wrighton K.C."/>
            <person name="Wilkins M.J."/>
        </authorList>
    </citation>
    <scope>NUCLEOTIDE SEQUENCE [LARGE SCALE GENOMIC DNA]</scope>
    <source>
        <strain evidence="7">Licking1014_96</strain>
    </source>
</reference>
<dbReference type="InterPro" id="IPR050644">
    <property type="entry name" value="PG_Glycine_Bridge_Synth"/>
</dbReference>
<dbReference type="EMBL" id="VMGH01000014">
    <property type="protein sequence ID" value="TSC92134.1"/>
    <property type="molecule type" value="Genomic_DNA"/>
</dbReference>
<evidence type="ECO:0000256" key="6">
    <source>
        <dbReference type="ARBA" id="ARBA00023316"/>
    </source>
</evidence>